<accession>A0A0N8NW01</accession>
<protein>
    <submittedName>
        <fullName evidence="1">Uncharacterized protein</fullName>
    </submittedName>
</protein>
<dbReference type="PATRIC" id="fig|294.162.peg.4826"/>
<sequence length="31" mass="3338">MTHAKAGSPGVFPVSRPSVFMRISDTIAYDV</sequence>
<organism evidence="1 2">
    <name type="scientific">Pseudomonas fluorescens</name>
    <dbReference type="NCBI Taxonomy" id="294"/>
    <lineage>
        <taxon>Bacteria</taxon>
        <taxon>Pseudomonadati</taxon>
        <taxon>Pseudomonadota</taxon>
        <taxon>Gammaproteobacteria</taxon>
        <taxon>Pseudomonadales</taxon>
        <taxon>Pseudomonadaceae</taxon>
        <taxon>Pseudomonas</taxon>
    </lineage>
</organism>
<dbReference type="Proteomes" id="UP000050349">
    <property type="component" value="Unassembled WGS sequence"/>
</dbReference>
<dbReference type="AlphaFoldDB" id="A0A0N8NW01"/>
<proteinExistence type="predicted"/>
<gene>
    <name evidence="1" type="ORF">AN403_1770</name>
</gene>
<name>A0A0N8NW01_PSEFL</name>
<evidence type="ECO:0000313" key="1">
    <source>
        <dbReference type="EMBL" id="KPU56025.1"/>
    </source>
</evidence>
<reference evidence="1 2" key="1">
    <citation type="submission" date="2015-09" db="EMBL/GenBank/DDBJ databases">
        <authorList>
            <consortium name="Swine Surveillance"/>
        </authorList>
    </citation>
    <scope>NUCLEOTIDE SEQUENCE [LARGE SCALE GENOMIC DNA]</scope>
    <source>
        <strain evidence="1 2">S613</strain>
    </source>
</reference>
<evidence type="ECO:0000313" key="2">
    <source>
        <dbReference type="Proteomes" id="UP000050349"/>
    </source>
</evidence>
<dbReference type="EMBL" id="LJXB01000088">
    <property type="protein sequence ID" value="KPU56025.1"/>
    <property type="molecule type" value="Genomic_DNA"/>
</dbReference>
<comment type="caution">
    <text evidence="1">The sequence shown here is derived from an EMBL/GenBank/DDBJ whole genome shotgun (WGS) entry which is preliminary data.</text>
</comment>